<evidence type="ECO:0000313" key="1">
    <source>
        <dbReference type="EMBL" id="GAA0388300.1"/>
    </source>
</evidence>
<gene>
    <name evidence="1" type="ORF">GCM10008933_19080</name>
</gene>
<accession>A0ABN0YA63</accession>
<evidence type="ECO:0008006" key="3">
    <source>
        <dbReference type="Google" id="ProtNLM"/>
    </source>
</evidence>
<dbReference type="EMBL" id="BAAACX010000008">
    <property type="protein sequence ID" value="GAA0388300.1"/>
    <property type="molecule type" value="Genomic_DNA"/>
</dbReference>
<comment type="caution">
    <text evidence="1">The sequence shown here is derived from an EMBL/GenBank/DDBJ whole genome shotgun (WGS) entry which is preliminary data.</text>
</comment>
<protein>
    <recommendedName>
        <fullName evidence="3">Aspartyl-phosphate phosphatase Spo0E family protein</fullName>
    </recommendedName>
</protein>
<keyword evidence="2" id="KW-1185">Reference proteome</keyword>
<sequence length="58" mass="6942">MRNHEMLERRSEMLKRRIGELIAKENQYGLGRQESHFLQMSIRELHQTAFELNGKTQA</sequence>
<reference evidence="1 2" key="1">
    <citation type="journal article" date="2019" name="Int. J. Syst. Evol. Microbiol.">
        <title>The Global Catalogue of Microorganisms (GCM) 10K type strain sequencing project: providing services to taxonomists for standard genome sequencing and annotation.</title>
        <authorList>
            <consortium name="The Broad Institute Genomics Platform"/>
            <consortium name="The Broad Institute Genome Sequencing Center for Infectious Disease"/>
            <person name="Wu L."/>
            <person name="Ma J."/>
        </authorList>
    </citation>
    <scope>NUCLEOTIDE SEQUENCE [LARGE SCALE GENOMIC DNA]</scope>
    <source>
        <strain evidence="1 2">JCM 12774</strain>
    </source>
</reference>
<dbReference type="RefSeq" id="WP_343860338.1">
    <property type="nucleotide sequence ID" value="NZ_BAAACX010000008.1"/>
</dbReference>
<dbReference type="Proteomes" id="UP001500340">
    <property type="component" value="Unassembled WGS sequence"/>
</dbReference>
<organism evidence="1 2">
    <name type="scientific">Paenibacillus motobuensis</name>
    <dbReference type="NCBI Taxonomy" id="295324"/>
    <lineage>
        <taxon>Bacteria</taxon>
        <taxon>Bacillati</taxon>
        <taxon>Bacillota</taxon>
        <taxon>Bacilli</taxon>
        <taxon>Bacillales</taxon>
        <taxon>Paenibacillaceae</taxon>
        <taxon>Paenibacillus</taxon>
    </lineage>
</organism>
<evidence type="ECO:0000313" key="2">
    <source>
        <dbReference type="Proteomes" id="UP001500340"/>
    </source>
</evidence>
<name>A0ABN0YA63_9BACL</name>
<proteinExistence type="predicted"/>